<evidence type="ECO:0000256" key="1">
    <source>
        <dbReference type="SAM" id="MobiDB-lite"/>
    </source>
</evidence>
<evidence type="ECO:0000313" key="4">
    <source>
        <dbReference type="Proteomes" id="UP001359559"/>
    </source>
</evidence>
<dbReference type="Proteomes" id="UP001359559">
    <property type="component" value="Unassembled WGS sequence"/>
</dbReference>
<proteinExistence type="predicted"/>
<feature type="compositionally biased region" description="Basic residues" evidence="1">
    <location>
        <begin position="64"/>
        <end position="77"/>
    </location>
</feature>
<feature type="region of interest" description="Disordered" evidence="1">
    <location>
        <begin position="29"/>
        <end position="83"/>
    </location>
</feature>
<dbReference type="AlphaFoldDB" id="A0AAN9JPD3"/>
<keyword evidence="2" id="KW-1133">Transmembrane helix</keyword>
<dbReference type="EMBL" id="JAYKXN010000003">
    <property type="protein sequence ID" value="KAK7301859.1"/>
    <property type="molecule type" value="Genomic_DNA"/>
</dbReference>
<gene>
    <name evidence="3" type="ORF">RJT34_12735</name>
</gene>
<keyword evidence="4" id="KW-1185">Reference proteome</keyword>
<keyword evidence="2" id="KW-0812">Transmembrane</keyword>
<feature type="transmembrane region" description="Helical" evidence="2">
    <location>
        <begin position="86"/>
        <end position="107"/>
    </location>
</feature>
<sequence length="117" mass="12732">MKVSAVRTSTRLPVVGLPPPTPVFFLRPPNQLTGAPCHRPSLVQSSSSRKKAPESSSLGAAHLYRNRPHQVPHRMHQPPRQTPSRATLTVALLLVFPSLGLSLSLSLQTSLSLLTWS</sequence>
<accession>A0AAN9JPD3</accession>
<keyword evidence="2" id="KW-0472">Membrane</keyword>
<evidence type="ECO:0000256" key="2">
    <source>
        <dbReference type="SAM" id="Phobius"/>
    </source>
</evidence>
<name>A0AAN9JPD3_CLITE</name>
<comment type="caution">
    <text evidence="3">The sequence shown here is derived from an EMBL/GenBank/DDBJ whole genome shotgun (WGS) entry which is preliminary data.</text>
</comment>
<reference evidence="3 4" key="1">
    <citation type="submission" date="2024-01" db="EMBL/GenBank/DDBJ databases">
        <title>The genomes of 5 underutilized Papilionoideae crops provide insights into root nodulation and disease resistance.</title>
        <authorList>
            <person name="Yuan L."/>
        </authorList>
    </citation>
    <scope>NUCLEOTIDE SEQUENCE [LARGE SCALE GENOMIC DNA]</scope>
    <source>
        <strain evidence="3">LY-2023</strain>
        <tissue evidence="3">Leaf</tissue>
    </source>
</reference>
<evidence type="ECO:0000313" key="3">
    <source>
        <dbReference type="EMBL" id="KAK7301859.1"/>
    </source>
</evidence>
<protein>
    <submittedName>
        <fullName evidence="3">Uncharacterized protein</fullName>
    </submittedName>
</protein>
<organism evidence="3 4">
    <name type="scientific">Clitoria ternatea</name>
    <name type="common">Butterfly pea</name>
    <dbReference type="NCBI Taxonomy" id="43366"/>
    <lineage>
        <taxon>Eukaryota</taxon>
        <taxon>Viridiplantae</taxon>
        <taxon>Streptophyta</taxon>
        <taxon>Embryophyta</taxon>
        <taxon>Tracheophyta</taxon>
        <taxon>Spermatophyta</taxon>
        <taxon>Magnoliopsida</taxon>
        <taxon>eudicotyledons</taxon>
        <taxon>Gunneridae</taxon>
        <taxon>Pentapetalae</taxon>
        <taxon>rosids</taxon>
        <taxon>fabids</taxon>
        <taxon>Fabales</taxon>
        <taxon>Fabaceae</taxon>
        <taxon>Papilionoideae</taxon>
        <taxon>50 kb inversion clade</taxon>
        <taxon>NPAAA clade</taxon>
        <taxon>indigoferoid/millettioid clade</taxon>
        <taxon>Phaseoleae</taxon>
        <taxon>Clitoria</taxon>
    </lineage>
</organism>